<keyword evidence="2" id="KW-1185">Reference proteome</keyword>
<dbReference type="EMBL" id="AP027732">
    <property type="protein sequence ID" value="BDZ47912.1"/>
    <property type="molecule type" value="Genomic_DNA"/>
</dbReference>
<dbReference type="RefSeq" id="WP_286344980.1">
    <property type="nucleotide sequence ID" value="NZ_AP027732.1"/>
</dbReference>
<proteinExistence type="predicted"/>
<dbReference type="InterPro" id="IPR017853">
    <property type="entry name" value="GH"/>
</dbReference>
<dbReference type="Gene3D" id="3.20.20.70">
    <property type="entry name" value="Aldolase class I"/>
    <property type="match status" value="1"/>
</dbReference>
<evidence type="ECO:0000313" key="1">
    <source>
        <dbReference type="EMBL" id="BDZ47912.1"/>
    </source>
</evidence>
<protein>
    <recommendedName>
        <fullName evidence="3">Alpha-galactosidase</fullName>
    </recommendedName>
</protein>
<dbReference type="InterPro" id="IPR013785">
    <property type="entry name" value="Aldolase_TIM"/>
</dbReference>
<gene>
    <name evidence="1" type="ORF">GCM10025867_01530</name>
</gene>
<dbReference type="Proteomes" id="UP001321486">
    <property type="component" value="Chromosome"/>
</dbReference>
<evidence type="ECO:0000313" key="2">
    <source>
        <dbReference type="Proteomes" id="UP001321486"/>
    </source>
</evidence>
<evidence type="ECO:0008006" key="3">
    <source>
        <dbReference type="Google" id="ProtNLM"/>
    </source>
</evidence>
<name>A0ABM8GHS6_9MICO</name>
<accession>A0ABM8GHS6</accession>
<organism evidence="1 2">
    <name type="scientific">Frondihabitans sucicola</name>
    <dbReference type="NCBI Taxonomy" id="1268041"/>
    <lineage>
        <taxon>Bacteria</taxon>
        <taxon>Bacillati</taxon>
        <taxon>Actinomycetota</taxon>
        <taxon>Actinomycetes</taxon>
        <taxon>Micrococcales</taxon>
        <taxon>Microbacteriaceae</taxon>
        <taxon>Frondihabitans</taxon>
    </lineage>
</organism>
<dbReference type="SUPFAM" id="SSF51445">
    <property type="entry name" value="(Trans)glycosidases"/>
    <property type="match status" value="1"/>
</dbReference>
<reference evidence="2" key="1">
    <citation type="journal article" date="2019" name="Int. J. Syst. Evol. Microbiol.">
        <title>The Global Catalogue of Microorganisms (GCM) 10K type strain sequencing project: providing services to taxonomists for standard genome sequencing and annotation.</title>
        <authorList>
            <consortium name="The Broad Institute Genomics Platform"/>
            <consortium name="The Broad Institute Genome Sequencing Center for Infectious Disease"/>
            <person name="Wu L."/>
            <person name="Ma J."/>
        </authorList>
    </citation>
    <scope>NUCLEOTIDE SEQUENCE [LARGE SCALE GENOMIC DNA]</scope>
    <source>
        <strain evidence="2">NBRC 108728</strain>
    </source>
</reference>
<sequence length="337" mass="35574">MRSLESGVFNTARVETTMPPAAVFVQSDADGLVLPAIGSGDGWERAGTVVDVEPDPTGGIAVSLRSTGPVARIALRWSRRAAAGTRIRGDAWERSYGELGFESVRPERVLPWYWISVDGSGAVSGAGVDVRASALAWWQIDPTGWTLWLDVRSGGAPVRLGNRRLDLVTVRTVAGGDPDDVHRALAVALAGGRALPSRGPTVGSNNWYYAYGEGFGPDAVIDDARLVVELADDHPVKPYGVIDDGWNPGGPGSGGPWDAGTPGLFDDMSDVAGRVMQVGARAGLWFRPCCRASMRRVSAGRACARRPPACRSTRRCRPSSSGFATMWPGSATGASIS</sequence>